<feature type="domain" description="Protein kinase" evidence="9">
    <location>
        <begin position="1"/>
        <end position="200"/>
    </location>
</feature>
<evidence type="ECO:0000256" key="5">
    <source>
        <dbReference type="ARBA" id="ARBA00022777"/>
    </source>
</evidence>
<keyword evidence="12" id="KW-1185">Reference proteome</keyword>
<dbReference type="EC" id="2.7.11.1" evidence="1"/>
<evidence type="ECO:0000256" key="6">
    <source>
        <dbReference type="ARBA" id="ARBA00022840"/>
    </source>
</evidence>
<reference evidence="11" key="3">
    <citation type="journal article" date="2022" name="Microbiol. Resour. Announc.">
        <title>Draft Genome Sequences of Eight Mycobacterium montefiorense Strains Isolated from Salamanders in Captivity.</title>
        <authorList>
            <person name="Komine T."/>
            <person name="Ihara H."/>
            <person name="Fukano H."/>
            <person name="Hoshino Y."/>
            <person name="Kurata O."/>
            <person name="Wada S."/>
        </authorList>
    </citation>
    <scope>NUCLEOTIDE SEQUENCE</scope>
    <source>
        <strain evidence="11">NJB18185</strain>
    </source>
</reference>
<evidence type="ECO:0000256" key="1">
    <source>
        <dbReference type="ARBA" id="ARBA00012513"/>
    </source>
</evidence>
<dbReference type="PROSITE" id="PS50011">
    <property type="entry name" value="PROTEIN_KINASE_DOM"/>
    <property type="match status" value="1"/>
</dbReference>
<dbReference type="PANTHER" id="PTHR43289:SF6">
    <property type="entry name" value="SERINE_THREONINE-PROTEIN KINASE NEKL-3"/>
    <property type="match status" value="1"/>
</dbReference>
<dbReference type="Proteomes" id="UP000245060">
    <property type="component" value="Unassembled WGS sequence"/>
</dbReference>
<evidence type="ECO:0000313" key="10">
    <source>
        <dbReference type="EMBL" id="GBG37864.1"/>
    </source>
</evidence>
<evidence type="ECO:0000313" key="11">
    <source>
        <dbReference type="EMBL" id="GKU73442.1"/>
    </source>
</evidence>
<dbReference type="InterPro" id="IPR008271">
    <property type="entry name" value="Ser/Thr_kinase_AS"/>
</dbReference>
<dbReference type="Gene3D" id="1.10.510.10">
    <property type="entry name" value="Transferase(Phosphotransferase) domain 1"/>
    <property type="match status" value="1"/>
</dbReference>
<feature type="region of interest" description="Disordered" evidence="7">
    <location>
        <begin position="259"/>
        <end position="314"/>
    </location>
</feature>
<protein>
    <recommendedName>
        <fullName evidence="1">non-specific serine/threonine protein kinase</fullName>
        <ecNumber evidence="1">2.7.11.1</ecNumber>
    </recommendedName>
</protein>
<feature type="compositionally biased region" description="Low complexity" evidence="7">
    <location>
        <begin position="293"/>
        <end position="308"/>
    </location>
</feature>
<keyword evidence="5" id="KW-0418">Kinase</keyword>
<evidence type="ECO:0000256" key="4">
    <source>
        <dbReference type="ARBA" id="ARBA00022741"/>
    </source>
</evidence>
<dbReference type="GO" id="GO:0004674">
    <property type="term" value="F:protein serine/threonine kinase activity"/>
    <property type="evidence" value="ECO:0007669"/>
    <property type="project" value="UniProtKB-KW"/>
</dbReference>
<dbReference type="InterPro" id="IPR007621">
    <property type="entry name" value="TPM_dom"/>
</dbReference>
<proteinExistence type="predicted"/>
<organism evidence="11 13">
    <name type="scientific">Mycobacterium montefiorense</name>
    <dbReference type="NCBI Taxonomy" id="154654"/>
    <lineage>
        <taxon>Bacteria</taxon>
        <taxon>Bacillati</taxon>
        <taxon>Actinomycetota</taxon>
        <taxon>Actinomycetes</taxon>
        <taxon>Mycobacteriales</taxon>
        <taxon>Mycobacteriaceae</taxon>
        <taxon>Mycobacterium</taxon>
        <taxon>Mycobacterium simiae complex</taxon>
    </lineage>
</organism>
<accession>A0AA37PN77</accession>
<dbReference type="InterPro" id="IPR000719">
    <property type="entry name" value="Prot_kinase_dom"/>
</dbReference>
<dbReference type="EMBL" id="BFCH01000017">
    <property type="protein sequence ID" value="GBG37864.1"/>
    <property type="molecule type" value="Genomic_DNA"/>
</dbReference>
<dbReference type="RefSeq" id="WP_409347587.1">
    <property type="nucleotide sequence ID" value="NZ_BFCH01000017.1"/>
</dbReference>
<dbReference type="CDD" id="cd14014">
    <property type="entry name" value="STKc_PknB_like"/>
    <property type="match status" value="1"/>
</dbReference>
<gene>
    <name evidence="10" type="ORF">MmonteBS_22360</name>
    <name evidence="11" type="ORF">NJB18185_32130</name>
</gene>
<evidence type="ECO:0000256" key="7">
    <source>
        <dbReference type="SAM" id="MobiDB-lite"/>
    </source>
</evidence>
<dbReference type="PROSITE" id="PS00108">
    <property type="entry name" value="PROTEIN_KINASE_ST"/>
    <property type="match status" value="1"/>
</dbReference>
<keyword evidence="6" id="KW-0067">ATP-binding</keyword>
<evidence type="ECO:0000256" key="2">
    <source>
        <dbReference type="ARBA" id="ARBA00022527"/>
    </source>
</evidence>
<keyword evidence="2" id="KW-0723">Serine/threonine-protein kinase</keyword>
<name>A0AA37PN77_9MYCO</name>
<keyword evidence="8" id="KW-1133">Transmembrane helix</keyword>
<dbReference type="Gene3D" id="3.10.310.50">
    <property type="match status" value="1"/>
</dbReference>
<dbReference type="EMBL" id="BQYH01000021">
    <property type="protein sequence ID" value="GKU73442.1"/>
    <property type="molecule type" value="Genomic_DNA"/>
</dbReference>
<dbReference type="AlphaFoldDB" id="A0AA37PN77"/>
<comment type="caution">
    <text evidence="11">The sequence shown here is derived from an EMBL/GenBank/DDBJ whole genome shotgun (WGS) entry which is preliminary data.</text>
</comment>
<evidence type="ECO:0000256" key="3">
    <source>
        <dbReference type="ARBA" id="ARBA00022679"/>
    </source>
</evidence>
<evidence type="ECO:0000313" key="13">
    <source>
        <dbReference type="Proteomes" id="UP001139505"/>
    </source>
</evidence>
<reference evidence="12" key="2">
    <citation type="submission" date="2018-04" db="EMBL/GenBank/DDBJ databases">
        <title>Draft genome sequence of Mycobacterium montefiorense isolated from Japanese black salamander.</title>
        <authorList>
            <person name="Fukano H."/>
            <person name="Yoshida M."/>
            <person name="Shimizu A."/>
            <person name="Iwao H."/>
            <person name="Kurata O."/>
            <person name="Katayama Y."/>
            <person name="Omatsu T."/>
            <person name="Mizutani T."/>
            <person name="Wada S."/>
            <person name="Hoshino Y."/>
        </authorList>
    </citation>
    <scope>NUCLEOTIDE SEQUENCE [LARGE SCALE GENOMIC DNA]</scope>
    <source>
        <strain evidence="12">BS</strain>
    </source>
</reference>
<dbReference type="Pfam" id="PF00069">
    <property type="entry name" value="Pkinase"/>
    <property type="match status" value="1"/>
</dbReference>
<feature type="transmembrane region" description="Helical" evidence="8">
    <location>
        <begin position="230"/>
        <end position="250"/>
    </location>
</feature>
<reference evidence="11" key="4">
    <citation type="submission" date="2022-04" db="EMBL/GenBank/DDBJ databases">
        <authorList>
            <person name="Komine T."/>
            <person name="Fukano H."/>
            <person name="Wada S."/>
        </authorList>
    </citation>
    <scope>NUCLEOTIDE SEQUENCE</scope>
    <source>
        <strain evidence="11">NJB18185</strain>
    </source>
</reference>
<dbReference type="GO" id="GO:0005524">
    <property type="term" value="F:ATP binding"/>
    <property type="evidence" value="ECO:0007669"/>
    <property type="project" value="UniProtKB-KW"/>
</dbReference>
<dbReference type="GO" id="GO:0080090">
    <property type="term" value="P:regulation of primary metabolic process"/>
    <property type="evidence" value="ECO:0007669"/>
    <property type="project" value="UniProtKB-ARBA"/>
</dbReference>
<evidence type="ECO:0000256" key="8">
    <source>
        <dbReference type="SAM" id="Phobius"/>
    </source>
</evidence>
<evidence type="ECO:0000259" key="9">
    <source>
        <dbReference type="PROSITE" id="PS50011"/>
    </source>
</evidence>
<dbReference type="SUPFAM" id="SSF56112">
    <property type="entry name" value="Protein kinase-like (PK-like)"/>
    <property type="match status" value="1"/>
</dbReference>
<keyword evidence="3" id="KW-0808">Transferase</keyword>
<dbReference type="PANTHER" id="PTHR43289">
    <property type="entry name" value="MITOGEN-ACTIVATED PROTEIN KINASE KINASE KINASE 20-RELATED"/>
    <property type="match status" value="1"/>
</dbReference>
<reference evidence="10" key="1">
    <citation type="journal article" date="2018" name="Genome Announc.">
        <title>Draft Genome Sequence of Mycobacterium montefiorense Isolated from Japanese Black Salamander (Hynobius nigrescens).</title>
        <authorList>
            <person name="Fukano H."/>
            <person name="Yoshida M."/>
            <person name="Shimizu A."/>
            <person name="Iwao H."/>
            <person name="Katayama Y."/>
            <person name="Omatsu T."/>
            <person name="Mizutani T."/>
            <person name="Kurata O."/>
            <person name="Wada S."/>
            <person name="Hoshino Y."/>
        </authorList>
    </citation>
    <scope>NUCLEOTIDE SEQUENCE</scope>
    <source>
        <strain evidence="10">BS</strain>
    </source>
</reference>
<dbReference type="Proteomes" id="UP001139505">
    <property type="component" value="Unassembled WGS sequence"/>
</dbReference>
<dbReference type="Pfam" id="PF04536">
    <property type="entry name" value="TPM_phosphatase"/>
    <property type="match status" value="1"/>
</dbReference>
<keyword evidence="8" id="KW-0472">Membrane</keyword>
<dbReference type="SMART" id="SM00220">
    <property type="entry name" value="S_TKc"/>
    <property type="match status" value="1"/>
</dbReference>
<evidence type="ECO:0000313" key="12">
    <source>
        <dbReference type="Proteomes" id="UP000245060"/>
    </source>
</evidence>
<keyword evidence="4" id="KW-0547">Nucleotide-binding</keyword>
<dbReference type="InterPro" id="IPR011009">
    <property type="entry name" value="Kinase-like_dom_sf"/>
</dbReference>
<sequence>MDFDELCGGNRRRHSIDARVPVRNAASTGARDRLRRADALDYAHSRGLLHRDVKPANILLGDITPRRRILLADFGIAREFGEISGLAATNMFLGSTVYCSPEQLQGLELDGGADQYALGCTAIHLLTGYAPYEDSNPAVLIAQHLMELPPLVSERKPELAGLDAIFARALAKRSANRYPSCSDFAAALGGLLGTGSAEFLNINTTTSAPTRVVEVDRTTSSTPKKHRRKGLAVAAAAVIALAAGGAFFGFKMYGQSQQSFGAPPQSARATSPSADAGKPLASPPSADTPQLAEAPESSGEPSGEATSTPASGSSIQLSRYVTDDSGVLNQFDAGIVQRSSEKLYSDRGTRFWVVYVNSFAGSKPAKWVENTTHANGVNSSDAVLAIATDDKTYYFTAPSFTGNGKATQIDLIRRDLLDPAVARGEWTRAAISVANGLDLIPG</sequence>
<keyword evidence="8" id="KW-0812">Transmembrane</keyword>